<accession>A0A3L6LFF9</accession>
<protein>
    <submittedName>
        <fullName evidence="1">Uncharacterized protein</fullName>
    </submittedName>
</protein>
<comment type="caution">
    <text evidence="1">The sequence shown here is derived from an EMBL/GenBank/DDBJ whole genome shotgun (WGS) entry which is preliminary data.</text>
</comment>
<gene>
    <name evidence="1" type="ORF">DPX39_040014500</name>
</gene>
<sequence length="184" mass="21323">MREPPYDVETTSMSWKLENAKSNCRLLFRTLHVEGVQRNRLAVRNVIRKTKMVSPNTLRRWEKGRITLTPHRRSMGHAKNNLLCRFREGETPNEKVDFNILQHFCHKRHQPPHRRATGATAASTDRTTSGILLGETGPGCQWTLSKHLESVPRYRTPQFKEFLCRCQSLHHPASLRSPLFTLTS</sequence>
<dbReference type="EMBL" id="QSBY01000004">
    <property type="protein sequence ID" value="RHW73150.1"/>
    <property type="molecule type" value="Genomic_DNA"/>
</dbReference>
<dbReference type="Proteomes" id="UP000266743">
    <property type="component" value="Chromosome 4"/>
</dbReference>
<name>A0A3L6LFF9_9TRYP</name>
<reference evidence="1" key="1">
    <citation type="submission" date="2018-09" db="EMBL/GenBank/DDBJ databases">
        <title>whole genome sequence of T. equiperdum IVM-t1 strain.</title>
        <authorList>
            <person name="Suganuma K."/>
        </authorList>
    </citation>
    <scope>NUCLEOTIDE SEQUENCE [LARGE SCALE GENOMIC DNA]</scope>
    <source>
        <strain evidence="1">IVM-t1</strain>
    </source>
</reference>
<organism evidence="1">
    <name type="scientific">Trypanosoma brucei equiperdum</name>
    <dbReference type="NCBI Taxonomy" id="630700"/>
    <lineage>
        <taxon>Eukaryota</taxon>
        <taxon>Discoba</taxon>
        <taxon>Euglenozoa</taxon>
        <taxon>Kinetoplastea</taxon>
        <taxon>Metakinetoplastina</taxon>
        <taxon>Trypanosomatida</taxon>
        <taxon>Trypanosomatidae</taxon>
        <taxon>Trypanosoma</taxon>
    </lineage>
</organism>
<proteinExistence type="predicted"/>
<dbReference type="AlphaFoldDB" id="A0A3L6LFF9"/>
<evidence type="ECO:0000313" key="1">
    <source>
        <dbReference type="EMBL" id="RHW73150.1"/>
    </source>
</evidence>